<accession>A0A5M9JFZ3</accession>
<sequence>MDGGGGRAVLDREERGVCNVRLNTEYIAGGARRACVGPSPPLLSSKRDVWFGLPHGVHVWAPGSNGMKWHSSLFGWVVGVEDLWCVLGVDDWAAVAVAAAVVPLWKLAGRRFMYTNGQGKGIPLPFQNKPLGQPVIEFQEARCTPPNAGDIPSTPKHIYTYM</sequence>
<dbReference type="Proteomes" id="UP000322873">
    <property type="component" value="Unassembled WGS sequence"/>
</dbReference>
<comment type="caution">
    <text evidence="1">The sequence shown here is derived from an EMBL/GenBank/DDBJ whole genome shotgun (WGS) entry which is preliminary data.</text>
</comment>
<proteinExistence type="predicted"/>
<protein>
    <submittedName>
        <fullName evidence="1">Uncharacterized protein</fullName>
    </submittedName>
</protein>
<dbReference type="AlphaFoldDB" id="A0A5M9JFZ3"/>
<evidence type="ECO:0000313" key="2">
    <source>
        <dbReference type="Proteomes" id="UP000322873"/>
    </source>
</evidence>
<evidence type="ECO:0000313" key="1">
    <source>
        <dbReference type="EMBL" id="KAA8566636.1"/>
    </source>
</evidence>
<reference evidence="1 2" key="1">
    <citation type="submission" date="2019-06" db="EMBL/GenBank/DDBJ databases">
        <title>Genome Sequence of the Brown Rot Fungal Pathogen Monilinia fructicola.</title>
        <authorList>
            <person name="De Miccolis Angelini R.M."/>
            <person name="Landi L."/>
            <person name="Abate D."/>
            <person name="Pollastro S."/>
            <person name="Romanazzi G."/>
            <person name="Faretra F."/>
        </authorList>
    </citation>
    <scope>NUCLEOTIDE SEQUENCE [LARGE SCALE GENOMIC DNA]</scope>
    <source>
        <strain evidence="1 2">Mfrc123</strain>
    </source>
</reference>
<gene>
    <name evidence="1" type="ORF">EYC84_009177</name>
</gene>
<keyword evidence="2" id="KW-1185">Reference proteome</keyword>
<organism evidence="1 2">
    <name type="scientific">Monilinia fructicola</name>
    <name type="common">Brown rot fungus</name>
    <name type="synonym">Ciboria fructicola</name>
    <dbReference type="NCBI Taxonomy" id="38448"/>
    <lineage>
        <taxon>Eukaryota</taxon>
        <taxon>Fungi</taxon>
        <taxon>Dikarya</taxon>
        <taxon>Ascomycota</taxon>
        <taxon>Pezizomycotina</taxon>
        <taxon>Leotiomycetes</taxon>
        <taxon>Helotiales</taxon>
        <taxon>Sclerotiniaceae</taxon>
        <taxon>Monilinia</taxon>
    </lineage>
</organism>
<name>A0A5M9JFZ3_MONFR</name>
<dbReference type="EMBL" id="VICG01000012">
    <property type="protein sequence ID" value="KAA8566636.1"/>
    <property type="molecule type" value="Genomic_DNA"/>
</dbReference>